<dbReference type="InterPro" id="IPR011032">
    <property type="entry name" value="GroES-like_sf"/>
</dbReference>
<dbReference type="InterPro" id="IPR036291">
    <property type="entry name" value="NAD(P)-bd_dom_sf"/>
</dbReference>
<dbReference type="Pfam" id="PF13602">
    <property type="entry name" value="ADH_zinc_N_2"/>
    <property type="match status" value="1"/>
</dbReference>
<dbReference type="SMART" id="SM00829">
    <property type="entry name" value="PKS_ER"/>
    <property type="match status" value="1"/>
</dbReference>
<feature type="domain" description="Enoyl reductase (ER)" evidence="1">
    <location>
        <begin position="10"/>
        <end position="307"/>
    </location>
</feature>
<dbReference type="Gene3D" id="3.40.50.720">
    <property type="entry name" value="NAD(P)-binding Rossmann-like Domain"/>
    <property type="match status" value="1"/>
</dbReference>
<dbReference type="InterPro" id="IPR020843">
    <property type="entry name" value="ER"/>
</dbReference>
<evidence type="ECO:0000313" key="2">
    <source>
        <dbReference type="EMBL" id="NEK86485.1"/>
    </source>
</evidence>
<dbReference type="Gene3D" id="3.90.180.10">
    <property type="entry name" value="Medium-chain alcohol dehydrogenases, catalytic domain"/>
    <property type="match status" value="1"/>
</dbReference>
<dbReference type="Pfam" id="PF08240">
    <property type="entry name" value="ADH_N"/>
    <property type="match status" value="1"/>
</dbReference>
<dbReference type="PANTHER" id="PTHR44013:SF1">
    <property type="entry name" value="ZINC-TYPE ALCOHOL DEHYDROGENASE-LIKE PROTEIN C16A3.02C"/>
    <property type="match status" value="1"/>
</dbReference>
<dbReference type="InterPro" id="IPR052733">
    <property type="entry name" value="Chloroplast_QOR"/>
</dbReference>
<name>A0A6L9W330_9ACTN</name>
<evidence type="ECO:0000259" key="1">
    <source>
        <dbReference type="SMART" id="SM00829"/>
    </source>
</evidence>
<dbReference type="InterPro" id="IPR013154">
    <property type="entry name" value="ADH-like_N"/>
</dbReference>
<proteinExistence type="predicted"/>
<dbReference type="AlphaFoldDB" id="A0A6L9W330"/>
<sequence length="312" mass="31517">MRAITFSSYGGPEVLELADLPRPVPGEGQALVRVAATSFNPVDGTIRAGYLQQVFPLRLPHVPGFDLAGTVAAVGPGGPEELVGEDVVAFLPMTEPGAAAEYVVAPVELLTGAPRSVPLADAAALPSAGLTAWQALTEHADLRAGQRFLVNGAGGGVGGYAVQLAADLGATVIATASPRSTAAVTAAGADQVIDYTRAPVVEAVTEPVDSVLNLVGTTPDELAALSGLVRPGGVVVSTTTPGEDDAAREVRASSVFVRSDAAQLAHLVELVDAGTLQLDVSARFPLEQLAEVHALGEAGGLRGKAVITVGES</sequence>
<comment type="caution">
    <text evidence="2">The sequence shown here is derived from an EMBL/GenBank/DDBJ whole genome shotgun (WGS) entry which is preliminary data.</text>
</comment>
<organism evidence="2 3">
    <name type="scientific">Blastococcus saxobsidens</name>
    <dbReference type="NCBI Taxonomy" id="138336"/>
    <lineage>
        <taxon>Bacteria</taxon>
        <taxon>Bacillati</taxon>
        <taxon>Actinomycetota</taxon>
        <taxon>Actinomycetes</taxon>
        <taxon>Geodermatophilales</taxon>
        <taxon>Geodermatophilaceae</taxon>
        <taxon>Blastococcus</taxon>
    </lineage>
</organism>
<dbReference type="GO" id="GO:0016491">
    <property type="term" value="F:oxidoreductase activity"/>
    <property type="evidence" value="ECO:0007669"/>
    <property type="project" value="InterPro"/>
</dbReference>
<dbReference type="CDD" id="cd05289">
    <property type="entry name" value="MDR_like_2"/>
    <property type="match status" value="1"/>
</dbReference>
<dbReference type="RefSeq" id="WP_163205512.1">
    <property type="nucleotide sequence ID" value="NZ_JAAGWG010000016.1"/>
</dbReference>
<reference evidence="2 3" key="1">
    <citation type="submission" date="2019-12" db="EMBL/GenBank/DDBJ databases">
        <title>the WGS of Blastococcus saxobsidens 67B17.</title>
        <authorList>
            <person name="Jiang Z."/>
        </authorList>
    </citation>
    <scope>NUCLEOTIDE SEQUENCE [LARGE SCALE GENOMIC DNA]</scope>
    <source>
        <strain evidence="2 3">67B17</strain>
    </source>
</reference>
<dbReference type="EMBL" id="JAAGWG010000016">
    <property type="protein sequence ID" value="NEK86485.1"/>
    <property type="molecule type" value="Genomic_DNA"/>
</dbReference>
<gene>
    <name evidence="2" type="ORF">GCU60_12085</name>
</gene>
<accession>A0A6L9W330</accession>
<evidence type="ECO:0000313" key="3">
    <source>
        <dbReference type="Proteomes" id="UP000479241"/>
    </source>
</evidence>
<dbReference type="SUPFAM" id="SSF51735">
    <property type="entry name" value="NAD(P)-binding Rossmann-fold domains"/>
    <property type="match status" value="1"/>
</dbReference>
<dbReference type="Proteomes" id="UP000479241">
    <property type="component" value="Unassembled WGS sequence"/>
</dbReference>
<dbReference type="PANTHER" id="PTHR44013">
    <property type="entry name" value="ZINC-TYPE ALCOHOL DEHYDROGENASE-LIKE PROTEIN C16A3.02C"/>
    <property type="match status" value="1"/>
</dbReference>
<dbReference type="SUPFAM" id="SSF50129">
    <property type="entry name" value="GroES-like"/>
    <property type="match status" value="1"/>
</dbReference>
<protein>
    <submittedName>
        <fullName evidence="2">NADP-dependent oxidoreductase</fullName>
    </submittedName>
</protein>